<dbReference type="Gene3D" id="3.55.50.30">
    <property type="match status" value="1"/>
</dbReference>
<evidence type="ECO:0000259" key="15">
    <source>
        <dbReference type="SMART" id="SM00965"/>
    </source>
</evidence>
<evidence type="ECO:0000256" key="3">
    <source>
        <dbReference type="ARBA" id="ARBA00022448"/>
    </source>
</evidence>
<comment type="subcellular location">
    <subcellularLocation>
        <location evidence="1 12">Cell outer membrane</location>
        <topology evidence="1 12">Multi-pass membrane protein</topology>
    </subcellularLocation>
</comment>
<comment type="caution">
    <text evidence="16">The sequence shown here is derived from an EMBL/GenBank/DDBJ whole genome shotgun (WGS) entry which is preliminary data.</text>
</comment>
<evidence type="ECO:0000256" key="1">
    <source>
        <dbReference type="ARBA" id="ARBA00004571"/>
    </source>
</evidence>
<evidence type="ECO:0000256" key="5">
    <source>
        <dbReference type="ARBA" id="ARBA00022496"/>
    </source>
</evidence>
<keyword evidence="7" id="KW-0408">Iron</keyword>
<dbReference type="InterPro" id="IPR037066">
    <property type="entry name" value="Plug_dom_sf"/>
</dbReference>
<gene>
    <name evidence="16" type="ORF">OIK44_03900</name>
</gene>
<evidence type="ECO:0000256" key="11">
    <source>
        <dbReference type="ARBA" id="ARBA00023237"/>
    </source>
</evidence>
<evidence type="ECO:0000256" key="8">
    <source>
        <dbReference type="ARBA" id="ARBA00023077"/>
    </source>
</evidence>
<dbReference type="RefSeq" id="WP_273669362.1">
    <property type="nucleotide sequence ID" value="NZ_JAQQXR010000001.1"/>
</dbReference>
<organism evidence="16 17">
    <name type="scientific">Janthinobacterium fluminis</name>
    <dbReference type="NCBI Taxonomy" id="2987524"/>
    <lineage>
        <taxon>Bacteria</taxon>
        <taxon>Pseudomonadati</taxon>
        <taxon>Pseudomonadota</taxon>
        <taxon>Betaproteobacteria</taxon>
        <taxon>Burkholderiales</taxon>
        <taxon>Oxalobacteraceae</taxon>
        <taxon>Janthinobacterium</taxon>
    </lineage>
</organism>
<keyword evidence="17" id="KW-1185">Reference proteome</keyword>
<keyword evidence="14" id="KW-0732">Signal</keyword>
<dbReference type="SMART" id="SM00965">
    <property type="entry name" value="STN"/>
    <property type="match status" value="1"/>
</dbReference>
<dbReference type="PROSITE" id="PS52016">
    <property type="entry name" value="TONB_DEPENDENT_REC_3"/>
    <property type="match status" value="1"/>
</dbReference>
<evidence type="ECO:0000256" key="4">
    <source>
        <dbReference type="ARBA" id="ARBA00022452"/>
    </source>
</evidence>
<dbReference type="InterPro" id="IPR036942">
    <property type="entry name" value="Beta-barrel_TonB_sf"/>
</dbReference>
<dbReference type="Pfam" id="PF00593">
    <property type="entry name" value="TonB_dep_Rec_b-barrel"/>
    <property type="match status" value="1"/>
</dbReference>
<keyword evidence="10 16" id="KW-0675">Receptor</keyword>
<keyword evidence="8 13" id="KW-0798">TonB box</keyword>
<evidence type="ECO:0000256" key="13">
    <source>
        <dbReference type="RuleBase" id="RU003357"/>
    </source>
</evidence>
<dbReference type="NCBIfam" id="TIGR01785">
    <property type="entry name" value="TonB-hemin"/>
    <property type="match status" value="1"/>
</dbReference>
<reference evidence="16 17" key="1">
    <citation type="submission" date="2022-10" db="EMBL/GenBank/DDBJ databases">
        <title>Janthinobacterium sp. hw3 Genome sequencing.</title>
        <authorList>
            <person name="Park S."/>
        </authorList>
    </citation>
    <scope>NUCLEOTIDE SEQUENCE [LARGE SCALE GENOMIC DNA]</scope>
    <source>
        <strain evidence="17">hw3</strain>
    </source>
</reference>
<evidence type="ECO:0000256" key="12">
    <source>
        <dbReference type="PROSITE-ProRule" id="PRU01360"/>
    </source>
</evidence>
<dbReference type="Proteomes" id="UP001221208">
    <property type="component" value="Unassembled WGS sequence"/>
</dbReference>
<evidence type="ECO:0000256" key="2">
    <source>
        <dbReference type="ARBA" id="ARBA00009810"/>
    </source>
</evidence>
<dbReference type="EMBL" id="JAQQXR010000001">
    <property type="protein sequence ID" value="MDC8756726.1"/>
    <property type="molecule type" value="Genomic_DNA"/>
</dbReference>
<evidence type="ECO:0000256" key="9">
    <source>
        <dbReference type="ARBA" id="ARBA00023136"/>
    </source>
</evidence>
<dbReference type="InterPro" id="IPR011276">
    <property type="entry name" value="TonB_haem/Hb_rcpt"/>
</dbReference>
<keyword evidence="11 12" id="KW-0998">Cell outer membrane</keyword>
<keyword evidence="5" id="KW-0410">Iron transport</keyword>
<dbReference type="Pfam" id="PF07715">
    <property type="entry name" value="Plug"/>
    <property type="match status" value="1"/>
</dbReference>
<dbReference type="PANTHER" id="PTHR30069:SF41">
    <property type="entry name" value="HEME_HEMOPEXIN UTILIZATION PROTEIN C"/>
    <property type="match status" value="1"/>
</dbReference>
<feature type="domain" description="Secretin/TonB short N-terminal" evidence="15">
    <location>
        <begin position="48"/>
        <end position="98"/>
    </location>
</feature>
<evidence type="ECO:0000313" key="17">
    <source>
        <dbReference type="Proteomes" id="UP001221208"/>
    </source>
</evidence>
<dbReference type="Gene3D" id="2.40.170.20">
    <property type="entry name" value="TonB-dependent receptor, beta-barrel domain"/>
    <property type="match status" value="1"/>
</dbReference>
<dbReference type="Gene3D" id="2.170.130.10">
    <property type="entry name" value="TonB-dependent receptor, plug domain"/>
    <property type="match status" value="1"/>
</dbReference>
<keyword evidence="3 12" id="KW-0813">Transport</keyword>
<sequence>MTSIRLRALSAAVLFALSGAALAAPLDLALPAQPLAASLGQVAQSAGLQLSGELAALSSLSAPALTGRYETRAALERLLAGSGFEAELHGNRVHIVRHFAATQVLPEVTVNGTGLDVARAVYPGSVAVLERDDFSTRGNVVEALAKVPGFAGGGGSGRDIGQQFAVRGFGYQSEDRVIVKQDGIRRSVSLFSNHISSFRMDNDLLKRAEIVKGSSSVSHGSGAIGGVVAMTTVDAEDFLAAGAETGVATKLRYDSNNRREGYLAFAAAPAAGLFDIVAYTKKSHDGNIKLARRVGTAPNTYQQTDNDENGNVYFVKGGWKLAPQQRLTLSYYDYQQRVGTAWQTLWHAQTPTTGPIQGKLLQRDWVLRYTASPAGLPWLNLDATAYQSSASYQRGYDHQNGAKRTTMDYSNEDERKGVTVSNRMEFSALGARHRLLLGVSHERRHEDARMVADGALSDFGSMPNTYQDSGVYVQEEMHLFDDRLVLHAGGRYDSFRRKVKTQAKDYSGSNFSPRLGASVAVGGGVTLLGNYSQTYRAPTPHETSSSGALNPFYWYLPNPDLKPELSKELELGASLKRDAVFAERDTLFAKAMVFDGKISQMIGLKALPELGTPPESEHYAKYVNANLVKRRGYEIEVEYKLPQLELGASFEHLKQTDQATGENFPSGFADKLRVSAAYWLTPASSVELAVSHWLRPEQNPASVLNSKKATVYYVRDAYTIADLSVRWRPQAAPLKVLGREIEVLAGVHNLFNRPYLNAMKLETTPQVGKARNIYLSVSNRF</sequence>
<proteinExistence type="inferred from homology"/>
<keyword evidence="6 12" id="KW-0812">Transmembrane</keyword>
<name>A0ABT5JW56_9BURK</name>
<evidence type="ECO:0000256" key="10">
    <source>
        <dbReference type="ARBA" id="ARBA00023170"/>
    </source>
</evidence>
<dbReference type="InterPro" id="IPR000531">
    <property type="entry name" value="Beta-barrel_TonB"/>
</dbReference>
<keyword evidence="4 12" id="KW-1134">Transmembrane beta strand</keyword>
<dbReference type="SUPFAM" id="SSF56935">
    <property type="entry name" value="Porins"/>
    <property type="match status" value="1"/>
</dbReference>
<dbReference type="PANTHER" id="PTHR30069">
    <property type="entry name" value="TONB-DEPENDENT OUTER MEMBRANE RECEPTOR"/>
    <property type="match status" value="1"/>
</dbReference>
<accession>A0ABT5JW56</accession>
<keyword evidence="5" id="KW-0406">Ion transport</keyword>
<evidence type="ECO:0000313" key="16">
    <source>
        <dbReference type="EMBL" id="MDC8756726.1"/>
    </source>
</evidence>
<feature type="signal peptide" evidence="14">
    <location>
        <begin position="1"/>
        <end position="23"/>
    </location>
</feature>
<protein>
    <submittedName>
        <fullName evidence="16">TonB-dependent receptor</fullName>
    </submittedName>
</protein>
<evidence type="ECO:0000256" key="6">
    <source>
        <dbReference type="ARBA" id="ARBA00022692"/>
    </source>
</evidence>
<evidence type="ECO:0000256" key="14">
    <source>
        <dbReference type="SAM" id="SignalP"/>
    </source>
</evidence>
<feature type="chain" id="PRO_5045606937" evidence="14">
    <location>
        <begin position="24"/>
        <end position="781"/>
    </location>
</feature>
<keyword evidence="9 12" id="KW-0472">Membrane</keyword>
<evidence type="ECO:0000256" key="7">
    <source>
        <dbReference type="ARBA" id="ARBA00023004"/>
    </source>
</evidence>
<dbReference type="InterPro" id="IPR011662">
    <property type="entry name" value="Secretin/TonB_short_N"/>
</dbReference>
<comment type="similarity">
    <text evidence="2 12 13">Belongs to the TonB-dependent receptor family.</text>
</comment>
<dbReference type="InterPro" id="IPR012910">
    <property type="entry name" value="Plug_dom"/>
</dbReference>
<dbReference type="InterPro" id="IPR039426">
    <property type="entry name" value="TonB-dep_rcpt-like"/>
</dbReference>